<sequence length="79" mass="8976">MKLKDTYTSPEHGYSLGVETVFGRFYLSIPKGDGGSECFEITQERYEAFLADPALALRFAEAARRGERDRRRMFGPHGD</sequence>
<dbReference type="EMBL" id="PVTJ01000001">
    <property type="protein sequence ID" value="PRY61924.1"/>
    <property type="molecule type" value="Genomic_DNA"/>
</dbReference>
<comment type="caution">
    <text evidence="1">The sequence shown here is derived from an EMBL/GenBank/DDBJ whole genome shotgun (WGS) entry which is preliminary data.</text>
</comment>
<keyword evidence="2" id="KW-1185">Reference proteome</keyword>
<dbReference type="AlphaFoldDB" id="A0A2T0UVJ6"/>
<accession>A0A2T0UVJ6</accession>
<evidence type="ECO:0000313" key="2">
    <source>
        <dbReference type="Proteomes" id="UP000238176"/>
    </source>
</evidence>
<dbReference type="Proteomes" id="UP000238176">
    <property type="component" value="Unassembled WGS sequence"/>
</dbReference>
<gene>
    <name evidence="1" type="ORF">B0I28_101248</name>
</gene>
<organism evidence="1 2">
    <name type="scientific">Glycomyces artemisiae</name>
    <dbReference type="NCBI Taxonomy" id="1076443"/>
    <lineage>
        <taxon>Bacteria</taxon>
        <taxon>Bacillati</taxon>
        <taxon>Actinomycetota</taxon>
        <taxon>Actinomycetes</taxon>
        <taxon>Glycomycetales</taxon>
        <taxon>Glycomycetaceae</taxon>
        <taxon>Glycomyces</taxon>
    </lineage>
</organism>
<name>A0A2T0UVJ6_9ACTN</name>
<evidence type="ECO:0000313" key="1">
    <source>
        <dbReference type="EMBL" id="PRY61924.1"/>
    </source>
</evidence>
<proteinExistence type="predicted"/>
<dbReference type="RefSeq" id="WP_106361998.1">
    <property type="nucleotide sequence ID" value="NZ_PVTJ01000001.1"/>
</dbReference>
<dbReference type="OrthoDB" id="4318869at2"/>
<reference evidence="1 2" key="1">
    <citation type="submission" date="2018-03" db="EMBL/GenBank/DDBJ databases">
        <title>Genomic Encyclopedia of Type Strains, Phase III (KMG-III): the genomes of soil and plant-associated and newly described type strains.</title>
        <authorList>
            <person name="Whitman W."/>
        </authorList>
    </citation>
    <scope>NUCLEOTIDE SEQUENCE [LARGE SCALE GENOMIC DNA]</scope>
    <source>
        <strain evidence="1 2">CGMCC 4.7067</strain>
    </source>
</reference>
<protein>
    <submittedName>
        <fullName evidence="1">Uncharacterized protein</fullName>
    </submittedName>
</protein>